<dbReference type="AlphaFoldDB" id="A0A432LFD6"/>
<dbReference type="Proteomes" id="UP000287910">
    <property type="component" value="Unassembled WGS sequence"/>
</dbReference>
<evidence type="ECO:0000313" key="1">
    <source>
        <dbReference type="EMBL" id="RUL55081.1"/>
    </source>
</evidence>
<evidence type="ECO:0000313" key="2">
    <source>
        <dbReference type="Proteomes" id="UP000287910"/>
    </source>
</evidence>
<protein>
    <submittedName>
        <fullName evidence="1">DUF309 domain-containing protein</fullName>
    </submittedName>
</protein>
<accession>A0A432LFD6</accession>
<dbReference type="InterPro" id="IPR005500">
    <property type="entry name" value="DUF309"/>
</dbReference>
<sequence length="166" mass="19752">MHPLFHSLFVDYCTYFNGNQDYFECHEVLEEYWKECAPGDKNHPLVGYVQLATGMYHWRRNNKNGARKILKKALNNFSKNELSPFFAFIDYAKLYRDCENCIATIEKDMPFQLIKLSITNKELSTIVNEKIKELPILSTEYLLHKHMLRDRSDILKARDEKIRRRG</sequence>
<dbReference type="Gene3D" id="1.10.3450.10">
    <property type="entry name" value="TTHA0068-like"/>
    <property type="match status" value="1"/>
</dbReference>
<dbReference type="Pfam" id="PF03745">
    <property type="entry name" value="DUF309"/>
    <property type="match status" value="1"/>
</dbReference>
<name>A0A432LFD6_9BACI</name>
<proteinExistence type="predicted"/>
<dbReference type="InterPro" id="IPR023203">
    <property type="entry name" value="TTHA0068_sf"/>
</dbReference>
<organism evidence="1 2">
    <name type="scientific">Lysinibacillus antri</name>
    <dbReference type="NCBI Taxonomy" id="2498145"/>
    <lineage>
        <taxon>Bacteria</taxon>
        <taxon>Bacillati</taxon>
        <taxon>Bacillota</taxon>
        <taxon>Bacilli</taxon>
        <taxon>Bacillales</taxon>
        <taxon>Bacillaceae</taxon>
        <taxon>Lysinibacillus</taxon>
    </lineage>
</organism>
<dbReference type="PANTHER" id="PTHR34796">
    <property type="entry name" value="EXPRESSED PROTEIN"/>
    <property type="match status" value="1"/>
</dbReference>
<gene>
    <name evidence="1" type="ORF">EK386_04975</name>
</gene>
<comment type="caution">
    <text evidence="1">The sequence shown here is derived from an EMBL/GenBank/DDBJ whole genome shotgun (WGS) entry which is preliminary data.</text>
</comment>
<dbReference type="RefSeq" id="WP_126657931.1">
    <property type="nucleotide sequence ID" value="NZ_RYYR01000005.1"/>
</dbReference>
<dbReference type="EMBL" id="RYYR01000005">
    <property type="protein sequence ID" value="RUL55081.1"/>
    <property type="molecule type" value="Genomic_DNA"/>
</dbReference>
<reference evidence="1 2" key="1">
    <citation type="submission" date="2018-12" db="EMBL/GenBank/DDBJ databases">
        <title>Lysinibacillus antri sp. nov., isolated from a cave soil.</title>
        <authorList>
            <person name="Narsing Rao M.P."/>
            <person name="Zhang H."/>
            <person name="Dong Z.-Y."/>
            <person name="Niu X.-K."/>
            <person name="Zhang K."/>
            <person name="Fang B.-Z."/>
            <person name="Kang Y.-Q."/>
            <person name="Xiao M."/>
            <person name="Li W.-J."/>
        </authorList>
    </citation>
    <scope>NUCLEOTIDE SEQUENCE [LARGE SCALE GENOMIC DNA]</scope>
    <source>
        <strain evidence="1 2">SYSU K30002</strain>
    </source>
</reference>
<dbReference type="SUPFAM" id="SSF140663">
    <property type="entry name" value="TTHA0068-like"/>
    <property type="match status" value="1"/>
</dbReference>
<dbReference type="PANTHER" id="PTHR34796:SF1">
    <property type="entry name" value="EXPRESSED PROTEIN"/>
    <property type="match status" value="1"/>
</dbReference>
<keyword evidence="2" id="KW-1185">Reference proteome</keyword>